<gene>
    <name evidence="1 2" type="primary">anmK</name>
    <name evidence="2" type="ORF">HMPREF9444_00341</name>
</gene>
<dbReference type="GO" id="GO:0009254">
    <property type="term" value="P:peptidoglycan turnover"/>
    <property type="evidence" value="ECO:0007669"/>
    <property type="project" value="UniProtKB-UniRule"/>
</dbReference>
<accession>E8LI26</accession>
<name>E8LI26_SUCHY</name>
<dbReference type="EMBL" id="AEVO01000013">
    <property type="protein sequence ID" value="EFY07847.1"/>
    <property type="molecule type" value="Genomic_DNA"/>
</dbReference>
<dbReference type="UniPathway" id="UPA00343"/>
<keyword evidence="1" id="KW-0067">ATP-binding</keyword>
<comment type="caution">
    <text evidence="2">The sequence shown here is derived from an EMBL/GenBank/DDBJ whole genome shotgun (WGS) entry which is preliminary data.</text>
</comment>
<dbReference type="eggNOG" id="COG2377">
    <property type="taxonomic scope" value="Bacteria"/>
</dbReference>
<keyword evidence="1" id="KW-0119">Carbohydrate metabolism</keyword>
<comment type="pathway">
    <text evidence="1">Cell wall biogenesis; peptidoglycan recycling.</text>
</comment>
<dbReference type="InterPro" id="IPR043129">
    <property type="entry name" value="ATPase_NBD"/>
</dbReference>
<keyword evidence="3" id="KW-1185">Reference proteome</keyword>
<evidence type="ECO:0000313" key="3">
    <source>
        <dbReference type="Proteomes" id="UP000018458"/>
    </source>
</evidence>
<evidence type="ECO:0000256" key="1">
    <source>
        <dbReference type="HAMAP-Rule" id="MF_01270"/>
    </source>
</evidence>
<dbReference type="GO" id="GO:0016301">
    <property type="term" value="F:kinase activity"/>
    <property type="evidence" value="ECO:0007669"/>
    <property type="project" value="UniProtKB-KW"/>
</dbReference>
<comment type="function">
    <text evidence="1">Catalyzes the specific phosphorylation of 1,6-anhydro-N-acetylmuramic acid (anhMurNAc) with the simultaneous cleavage of the 1,6-anhydro ring, generating MurNAc-6-P. Is required for the utilization of anhMurNAc either imported from the medium or derived from its own cell wall murein, and thus plays a role in cell wall recycling.</text>
</comment>
<dbReference type="STRING" id="762983.HMPREF9444_00341"/>
<dbReference type="HOGENOM" id="CLU_038782_0_0_6"/>
<dbReference type="GO" id="GO:0016773">
    <property type="term" value="F:phosphotransferase activity, alcohol group as acceptor"/>
    <property type="evidence" value="ECO:0007669"/>
    <property type="project" value="UniProtKB-UniRule"/>
</dbReference>
<dbReference type="SUPFAM" id="SSF53067">
    <property type="entry name" value="Actin-like ATPase domain"/>
    <property type="match status" value="1"/>
</dbReference>
<dbReference type="PANTHER" id="PTHR30605:SF0">
    <property type="entry name" value="ANHYDRO-N-ACETYLMURAMIC ACID KINASE"/>
    <property type="match status" value="1"/>
</dbReference>
<dbReference type="OrthoDB" id="9763949at2"/>
<dbReference type="EC" id="2.7.1.170" evidence="1"/>
<keyword evidence="1 2" id="KW-0418">Kinase</keyword>
<reference evidence="2 3" key="1">
    <citation type="submission" date="2011-01" db="EMBL/GenBank/DDBJ databases">
        <authorList>
            <person name="Weinstock G."/>
            <person name="Sodergren E."/>
            <person name="Clifton S."/>
            <person name="Fulton L."/>
            <person name="Fulton B."/>
            <person name="Courtney L."/>
            <person name="Fronick C."/>
            <person name="Harrison M."/>
            <person name="Strong C."/>
            <person name="Farmer C."/>
            <person name="Delahaunty K."/>
            <person name="Markovic C."/>
            <person name="Hall O."/>
            <person name="Minx P."/>
            <person name="Tomlinson C."/>
            <person name="Mitreva M."/>
            <person name="Hou S."/>
            <person name="Chen J."/>
            <person name="Wollam A."/>
            <person name="Pepin K.H."/>
            <person name="Johnson M."/>
            <person name="Bhonagiri V."/>
            <person name="Zhang X."/>
            <person name="Suruliraj S."/>
            <person name="Warren W."/>
            <person name="Chinwalla A."/>
            <person name="Mardis E.R."/>
            <person name="Wilson R.K."/>
        </authorList>
    </citation>
    <scope>NUCLEOTIDE SEQUENCE [LARGE SCALE GENOMIC DNA]</scope>
    <source>
        <strain evidence="3">DSM 22608 / JCM 16073 / KCTC 15190 / YIT 12066</strain>
    </source>
</reference>
<comment type="catalytic activity">
    <reaction evidence="1">
        <text>1,6-anhydro-N-acetyl-beta-muramate + ATP + H2O = N-acetyl-D-muramate 6-phosphate + ADP + H(+)</text>
        <dbReference type="Rhea" id="RHEA:24952"/>
        <dbReference type="ChEBI" id="CHEBI:15377"/>
        <dbReference type="ChEBI" id="CHEBI:15378"/>
        <dbReference type="ChEBI" id="CHEBI:30616"/>
        <dbReference type="ChEBI" id="CHEBI:58690"/>
        <dbReference type="ChEBI" id="CHEBI:58722"/>
        <dbReference type="ChEBI" id="CHEBI:456216"/>
        <dbReference type="EC" id="2.7.1.170"/>
    </reaction>
</comment>
<feature type="binding site" evidence="1">
    <location>
        <begin position="12"/>
        <end position="19"/>
    </location>
    <ligand>
        <name>ATP</name>
        <dbReference type="ChEBI" id="CHEBI:30616"/>
    </ligand>
</feature>
<dbReference type="Proteomes" id="UP000018458">
    <property type="component" value="Unassembled WGS sequence"/>
</dbReference>
<dbReference type="RefSeq" id="WP_009142564.1">
    <property type="nucleotide sequence ID" value="NZ_GL830951.1"/>
</dbReference>
<evidence type="ECO:0000313" key="2">
    <source>
        <dbReference type="EMBL" id="EFY07847.1"/>
    </source>
</evidence>
<dbReference type="GO" id="GO:0005524">
    <property type="term" value="F:ATP binding"/>
    <property type="evidence" value="ECO:0007669"/>
    <property type="project" value="UniProtKB-UniRule"/>
</dbReference>
<keyword evidence="1" id="KW-0547">Nucleotide-binding</keyword>
<keyword evidence="1 2" id="KW-0808">Transferase</keyword>
<dbReference type="HAMAP" id="MF_01270">
    <property type="entry name" value="AnhMurNAc_kinase"/>
    <property type="match status" value="1"/>
</dbReference>
<dbReference type="NCBIfam" id="NF007139">
    <property type="entry name" value="PRK09585.1-3"/>
    <property type="match status" value="1"/>
</dbReference>
<dbReference type="UniPathway" id="UPA00544"/>
<comment type="pathway">
    <text evidence="1">Amino-sugar metabolism; 1,6-anhydro-N-acetylmuramate degradation.</text>
</comment>
<comment type="similarity">
    <text evidence="1">Belongs to the anhydro-N-acetylmuramic acid kinase family.</text>
</comment>
<protein>
    <recommendedName>
        <fullName evidence="1">Anhydro-N-acetylmuramic acid kinase</fullName>
        <ecNumber evidence="1">2.7.1.170</ecNumber>
    </recommendedName>
    <alternativeName>
        <fullName evidence="1">AnhMurNAc kinase</fullName>
    </alternativeName>
</protein>
<dbReference type="InterPro" id="IPR005338">
    <property type="entry name" value="Anhydro_N_Ac-Mur_kinase"/>
</dbReference>
<proteinExistence type="inferred from homology"/>
<dbReference type="Pfam" id="PF03702">
    <property type="entry name" value="AnmK"/>
    <property type="match status" value="1"/>
</dbReference>
<dbReference type="GO" id="GO:0006040">
    <property type="term" value="P:amino sugar metabolic process"/>
    <property type="evidence" value="ECO:0007669"/>
    <property type="project" value="InterPro"/>
</dbReference>
<dbReference type="Gene3D" id="3.30.420.40">
    <property type="match status" value="2"/>
</dbReference>
<dbReference type="PANTHER" id="PTHR30605">
    <property type="entry name" value="ANHYDRO-N-ACETYLMURAMIC ACID KINASE"/>
    <property type="match status" value="1"/>
</dbReference>
<organism evidence="2 3">
    <name type="scientific">Succinatimonas hippei (strain DSM 22608 / JCM 16073 / KCTC 15190 / YIT 12066)</name>
    <dbReference type="NCBI Taxonomy" id="762983"/>
    <lineage>
        <taxon>Bacteria</taxon>
        <taxon>Pseudomonadati</taxon>
        <taxon>Pseudomonadota</taxon>
        <taxon>Gammaproteobacteria</taxon>
        <taxon>Aeromonadales</taxon>
        <taxon>Succinivibrionaceae</taxon>
        <taxon>Succinatimonas</taxon>
    </lineage>
</organism>
<sequence>MSKELYIGLMSGTSIDGLDACLIDMQNGKPEVIDVDSCKWSEAEAKALHELCQSSSDEIEKEGKACVFIAKKQAELVNHLLSKAELKNEDIIAIGTHGQTVRHRPKLRFSKQLDLGPLTAALTGIDTVVDFRAADLAAGGDGAPLTPAFHQMMLKHAYRDRYILNLGGISNLTVIEKGGKVLAGFDCGPANTLLDLSCRVLFNEPYDKDAKIASTGRVRKDWLYELLTHPYLKRDFPKSSGREDFNENTVKKYLNLVKNQEASGADLLATLCEFSVKAVIVEIIKIKEHFKNLKEGDLILCGGGAYNPLIKQRFEEYCRNLNLNVMRSDEVGIHPAYMEAEAFAWFTYMCINGKPIDLTHSTGAKYPTILGCLCPAPNGNFVKSRLK</sequence>
<dbReference type="GO" id="GO:0097175">
    <property type="term" value="P:1,6-anhydro-N-acetyl-beta-muramic acid catabolic process"/>
    <property type="evidence" value="ECO:0007669"/>
    <property type="project" value="UniProtKB-UniRule"/>
</dbReference>
<dbReference type="AlphaFoldDB" id="E8LI26"/>